<dbReference type="AlphaFoldDB" id="A0A6A6TAP6"/>
<name>A0A6A6TAP6_9PLEO</name>
<dbReference type="EMBL" id="MU004342">
    <property type="protein sequence ID" value="KAF2655983.1"/>
    <property type="molecule type" value="Genomic_DNA"/>
</dbReference>
<keyword evidence="3" id="KW-1185">Reference proteome</keyword>
<proteinExistence type="predicted"/>
<organism evidence="2 3">
    <name type="scientific">Lophiostoma macrostomum CBS 122681</name>
    <dbReference type="NCBI Taxonomy" id="1314788"/>
    <lineage>
        <taxon>Eukaryota</taxon>
        <taxon>Fungi</taxon>
        <taxon>Dikarya</taxon>
        <taxon>Ascomycota</taxon>
        <taxon>Pezizomycotina</taxon>
        <taxon>Dothideomycetes</taxon>
        <taxon>Pleosporomycetidae</taxon>
        <taxon>Pleosporales</taxon>
        <taxon>Lophiostomataceae</taxon>
        <taxon>Lophiostoma</taxon>
    </lineage>
</organism>
<protein>
    <submittedName>
        <fullName evidence="2">Uncharacterized protein</fullName>
    </submittedName>
</protein>
<gene>
    <name evidence="2" type="ORF">K491DRAFT_715826</name>
</gene>
<reference evidence="2" key="1">
    <citation type="journal article" date="2020" name="Stud. Mycol.">
        <title>101 Dothideomycetes genomes: a test case for predicting lifestyles and emergence of pathogens.</title>
        <authorList>
            <person name="Haridas S."/>
            <person name="Albert R."/>
            <person name="Binder M."/>
            <person name="Bloem J."/>
            <person name="Labutti K."/>
            <person name="Salamov A."/>
            <person name="Andreopoulos B."/>
            <person name="Baker S."/>
            <person name="Barry K."/>
            <person name="Bills G."/>
            <person name="Bluhm B."/>
            <person name="Cannon C."/>
            <person name="Castanera R."/>
            <person name="Culley D."/>
            <person name="Daum C."/>
            <person name="Ezra D."/>
            <person name="Gonzalez J."/>
            <person name="Henrissat B."/>
            <person name="Kuo A."/>
            <person name="Liang C."/>
            <person name="Lipzen A."/>
            <person name="Lutzoni F."/>
            <person name="Magnuson J."/>
            <person name="Mondo S."/>
            <person name="Nolan M."/>
            <person name="Ohm R."/>
            <person name="Pangilinan J."/>
            <person name="Park H.-J."/>
            <person name="Ramirez L."/>
            <person name="Alfaro M."/>
            <person name="Sun H."/>
            <person name="Tritt A."/>
            <person name="Yoshinaga Y."/>
            <person name="Zwiers L.-H."/>
            <person name="Turgeon B."/>
            <person name="Goodwin S."/>
            <person name="Spatafora J."/>
            <person name="Crous P."/>
            <person name="Grigoriev I."/>
        </authorList>
    </citation>
    <scope>NUCLEOTIDE SEQUENCE</scope>
    <source>
        <strain evidence="2">CBS 122681</strain>
    </source>
</reference>
<feature type="region of interest" description="Disordered" evidence="1">
    <location>
        <begin position="108"/>
        <end position="127"/>
    </location>
</feature>
<evidence type="ECO:0000313" key="2">
    <source>
        <dbReference type="EMBL" id="KAF2655983.1"/>
    </source>
</evidence>
<sequence>MSISSDASSSADVISSITPVRPYRPKLIRRNAFYDGADDKVVYTDPCTTAVRSFLPETNNQSCAMKQPDASDLPCMAYDPEALLQRYHNRLQFWGVLPATTLRDVMEADSVPTKSSSKDKRRGSLPPDALMELELIQEAIDSTVESLPKDEAEASLKEFRDECSKYQYLDLLKFHHVDDRIKNWLHECT</sequence>
<dbReference type="Proteomes" id="UP000799324">
    <property type="component" value="Unassembled WGS sequence"/>
</dbReference>
<accession>A0A6A6TAP6</accession>
<evidence type="ECO:0000313" key="3">
    <source>
        <dbReference type="Proteomes" id="UP000799324"/>
    </source>
</evidence>
<evidence type="ECO:0000256" key="1">
    <source>
        <dbReference type="SAM" id="MobiDB-lite"/>
    </source>
</evidence>